<name>A0A2W4W088_9CYAN</name>
<dbReference type="Proteomes" id="UP000249467">
    <property type="component" value="Unassembled WGS sequence"/>
</dbReference>
<evidence type="ECO:0000259" key="5">
    <source>
        <dbReference type="Pfam" id="PF01420"/>
    </source>
</evidence>
<dbReference type="Pfam" id="PF01420">
    <property type="entry name" value="Methylase_S"/>
    <property type="match status" value="2"/>
</dbReference>
<evidence type="ECO:0000313" key="7">
    <source>
        <dbReference type="Proteomes" id="UP000249467"/>
    </source>
</evidence>
<dbReference type="GO" id="GO:0003677">
    <property type="term" value="F:DNA binding"/>
    <property type="evidence" value="ECO:0007669"/>
    <property type="project" value="UniProtKB-KW"/>
</dbReference>
<evidence type="ECO:0000256" key="4">
    <source>
        <dbReference type="ARBA" id="ARBA00038652"/>
    </source>
</evidence>
<comment type="subunit">
    <text evidence="4">The methyltransferase is composed of M and S polypeptides.</text>
</comment>
<evidence type="ECO:0000313" key="6">
    <source>
        <dbReference type="EMBL" id="PZO38493.1"/>
    </source>
</evidence>
<evidence type="ECO:0000256" key="1">
    <source>
        <dbReference type="ARBA" id="ARBA00010923"/>
    </source>
</evidence>
<reference evidence="6 7" key="2">
    <citation type="submission" date="2018-06" db="EMBL/GenBank/DDBJ databases">
        <title>Metagenomic assembly of (sub)arctic Cyanobacteria and their associated microbiome from non-axenic cultures.</title>
        <authorList>
            <person name="Baurain D."/>
        </authorList>
    </citation>
    <scope>NUCLEOTIDE SEQUENCE [LARGE SCALE GENOMIC DNA]</scope>
    <source>
        <strain evidence="6">ULC066bin1</strain>
    </source>
</reference>
<keyword evidence="3" id="KW-0238">DNA-binding</keyword>
<proteinExistence type="inferred from homology"/>
<dbReference type="InterPro" id="IPR000055">
    <property type="entry name" value="Restrct_endonuc_typeI_TRD"/>
</dbReference>
<dbReference type="PANTHER" id="PTHR43140:SF1">
    <property type="entry name" value="TYPE I RESTRICTION ENZYME ECOKI SPECIFICITY SUBUNIT"/>
    <property type="match status" value="1"/>
</dbReference>
<dbReference type="CDD" id="cd17246">
    <property type="entry name" value="RMtype1_S_SonII-TRD2-CR2_like"/>
    <property type="match status" value="1"/>
</dbReference>
<dbReference type="InterPro" id="IPR051212">
    <property type="entry name" value="Type-I_RE_S_subunit"/>
</dbReference>
<reference evidence="6 7" key="1">
    <citation type="submission" date="2018-04" db="EMBL/GenBank/DDBJ databases">
        <authorList>
            <person name="Go L.Y."/>
            <person name="Mitchell J.A."/>
        </authorList>
    </citation>
    <scope>NUCLEOTIDE SEQUENCE [LARGE SCALE GENOMIC DNA]</scope>
    <source>
        <strain evidence="6">ULC066bin1</strain>
    </source>
</reference>
<keyword evidence="2" id="KW-0680">Restriction system</keyword>
<dbReference type="Gene3D" id="3.90.220.20">
    <property type="entry name" value="DNA methylase specificity domains"/>
    <property type="match status" value="2"/>
</dbReference>
<organism evidence="6 7">
    <name type="scientific">Pseudanabaena frigida</name>
    <dbReference type="NCBI Taxonomy" id="945775"/>
    <lineage>
        <taxon>Bacteria</taxon>
        <taxon>Bacillati</taxon>
        <taxon>Cyanobacteriota</taxon>
        <taxon>Cyanophyceae</taxon>
        <taxon>Pseudanabaenales</taxon>
        <taxon>Pseudanabaenaceae</taxon>
        <taxon>Pseudanabaena</taxon>
    </lineage>
</organism>
<dbReference type="GO" id="GO:0009307">
    <property type="term" value="P:DNA restriction-modification system"/>
    <property type="evidence" value="ECO:0007669"/>
    <property type="project" value="UniProtKB-KW"/>
</dbReference>
<dbReference type="SUPFAM" id="SSF116734">
    <property type="entry name" value="DNA methylase specificity domain"/>
    <property type="match status" value="2"/>
</dbReference>
<feature type="domain" description="Type I restriction modification DNA specificity" evidence="5">
    <location>
        <begin position="3"/>
        <end position="186"/>
    </location>
</feature>
<sequence length="469" mass="53944">MLKDWIEVELGDVCDLKNGFAFKSKEYVEISETMNFRMSQIRPNGKIDLDHNPKYLPDEYAFSYSDYLLENGDIVIAMTDMASDTKILGVPTIVKQDKRKLLLNQRVGKFFNLNTNCVYIPYLRYIITSPQIYSYYKKLGKGGVQINLSKDDILNAKLPLAPLPEQRAIASKIEQLFSELDNGIANLKTAKSKLEIYRQAILKQAFEGNLTKDWRKKQPKNHGNHVNQKNHSADNLPATWKWVKLSEVANHITDGDHQAPPKASEGIPFITISNIDKSTNRIDFSNTFYVEKEYYFNLKENRKPQKGDILYTVTGSFGIPVLIDFIKDFCFQRHIGLIRPLESINQKWLYWLLQTRLVYGQASEKATGTAQKTVALSILRNITIPFCPIEEQNQIVQEIETRLSVCDKLNEAIDQSLEKAQALRQSILKKAFEGKLLSQDELQTCRQQPDWEPADKLLERVKKDSKTKR</sequence>
<evidence type="ECO:0000256" key="3">
    <source>
        <dbReference type="ARBA" id="ARBA00023125"/>
    </source>
</evidence>
<comment type="similarity">
    <text evidence="1">Belongs to the type-I restriction system S methylase family.</text>
</comment>
<feature type="domain" description="Type I restriction modification DNA specificity" evidence="5">
    <location>
        <begin position="237"/>
        <end position="418"/>
    </location>
</feature>
<dbReference type="CDD" id="cd17278">
    <property type="entry name" value="RMtype1_S_LdeBORF1052P-TRD2-CR2"/>
    <property type="match status" value="1"/>
</dbReference>
<comment type="caution">
    <text evidence="6">The sequence shown here is derived from an EMBL/GenBank/DDBJ whole genome shotgun (WGS) entry which is preliminary data.</text>
</comment>
<accession>A0A2W4W088</accession>
<evidence type="ECO:0000256" key="2">
    <source>
        <dbReference type="ARBA" id="ARBA00022747"/>
    </source>
</evidence>
<gene>
    <name evidence="6" type="ORF">DCF19_16350</name>
</gene>
<protein>
    <recommendedName>
        <fullName evidence="5">Type I restriction modification DNA specificity domain-containing protein</fullName>
    </recommendedName>
</protein>
<dbReference type="EMBL" id="QBML01000023">
    <property type="protein sequence ID" value="PZO38493.1"/>
    <property type="molecule type" value="Genomic_DNA"/>
</dbReference>
<dbReference type="PANTHER" id="PTHR43140">
    <property type="entry name" value="TYPE-1 RESTRICTION ENZYME ECOKI SPECIFICITY PROTEIN"/>
    <property type="match status" value="1"/>
</dbReference>
<dbReference type="AlphaFoldDB" id="A0A2W4W088"/>
<dbReference type="InterPro" id="IPR044946">
    <property type="entry name" value="Restrct_endonuc_typeI_TRD_sf"/>
</dbReference>